<keyword evidence="3" id="KW-0249">Electron transport</keyword>
<feature type="domain" description="FAD-binding FR-type" evidence="7">
    <location>
        <begin position="241"/>
        <end position="407"/>
    </location>
</feature>
<dbReference type="PANTHER" id="PTHR19384">
    <property type="entry name" value="NITRIC OXIDE SYNTHASE-RELATED"/>
    <property type="match status" value="1"/>
</dbReference>
<dbReference type="Gene3D" id="3.40.50.360">
    <property type="match status" value="1"/>
</dbReference>
<keyword evidence="1" id="KW-0285">Flavoprotein</keyword>
<keyword evidence="5" id="KW-0472">Membrane</keyword>
<dbReference type="PROSITE" id="PS51384">
    <property type="entry name" value="FAD_FR"/>
    <property type="match status" value="1"/>
</dbReference>
<dbReference type="GO" id="GO:0005829">
    <property type="term" value="C:cytosol"/>
    <property type="evidence" value="ECO:0007669"/>
    <property type="project" value="TreeGrafter"/>
</dbReference>
<dbReference type="InterPro" id="IPR039261">
    <property type="entry name" value="FNR_nucleotide-bd"/>
</dbReference>
<feature type="transmembrane region" description="Helical" evidence="5">
    <location>
        <begin position="12"/>
        <end position="33"/>
    </location>
</feature>
<evidence type="ECO:0000256" key="2">
    <source>
        <dbReference type="ARBA" id="ARBA00022643"/>
    </source>
</evidence>
<protein>
    <recommendedName>
        <fullName evidence="4">NADPH--hemoprotein reductase</fullName>
        <ecNumber evidence="4">1.6.2.4</ecNumber>
    </recommendedName>
</protein>
<dbReference type="RefSeq" id="WP_014159977.1">
    <property type="nucleotide sequence ID" value="NC_016147.2"/>
</dbReference>
<dbReference type="InterPro" id="IPR008254">
    <property type="entry name" value="Flavodoxin/NO_synth"/>
</dbReference>
<dbReference type="GO" id="GO:0003958">
    <property type="term" value="F:NADPH-hemoprotein reductase activity"/>
    <property type="evidence" value="ECO:0007669"/>
    <property type="project" value="UniProtKB-EC"/>
</dbReference>
<name>G7UQR8_PSEUP</name>
<dbReference type="Proteomes" id="UP000005870">
    <property type="component" value="Chromosome"/>
</dbReference>
<keyword evidence="5" id="KW-0812">Transmembrane</keyword>
<dbReference type="STRING" id="1045855.DSC_05745"/>
<sequence>MSSAPRARLSGARLGNGLALLALVVLAGLLFTWQPGPWWPGPPRPTRWIGAGAAVLAWLGLSGALLWRARARRTPVVTAAQVQQVDTDTVLVAHASQTGLAIELAARTAQSLREGGLQAQVQSLAWLDAPALARYRRVLFVVSTTGEGDPPDLALEFVRTVMAGAEPLDTLHYAVLALGDASYAHYCAFGRQLDRWLRSRGAVPLFDRVEVDNAQAAALRHWQHQLSLLAGKAELGHWRAPVYQAWTLRARHLLNPGSVGGPVHHLELIPPAALPHWQAGDLVEILPRHPPQLVQAWLRRTGVDGDTPVLIEQTPVPLAQVLATRQLPDALTGDVHAQALADDLPLLAHRQYSVASVPADGALHLLLRCVQCADGQLGLASGWLCSHAPLGALIALRLRSNPNFHPPAPSTPLILIGNGTGIAGLRALLKARIAAGARRNWLLFGERQRAHDLHYGQDIRSWQAQGWLERLDLAFSRDDAPPRYVQDALREAAAPLQAWIADGAAVYVCGSVDGMAPGVEAILHETLGQALVEQLRALGRYRRDVY</sequence>
<dbReference type="InterPro" id="IPR029039">
    <property type="entry name" value="Flavoprotein-like_sf"/>
</dbReference>
<dbReference type="OrthoDB" id="9816402at2"/>
<dbReference type="eggNOG" id="COG0369">
    <property type="taxonomic scope" value="Bacteria"/>
</dbReference>
<dbReference type="HOGENOM" id="CLU_001570_17_7_6"/>
<evidence type="ECO:0000256" key="4">
    <source>
        <dbReference type="ARBA" id="ARBA00023797"/>
    </source>
</evidence>
<keyword evidence="3" id="KW-0813">Transport</keyword>
<dbReference type="PROSITE" id="PS50902">
    <property type="entry name" value="FLAVODOXIN_LIKE"/>
    <property type="match status" value="1"/>
</dbReference>
<dbReference type="SUPFAM" id="SSF52343">
    <property type="entry name" value="Ferredoxin reductase-like, C-terminal NADP-linked domain"/>
    <property type="match status" value="1"/>
</dbReference>
<dbReference type="PANTHER" id="PTHR19384:SF17">
    <property type="entry name" value="NADPH--CYTOCHROME P450 REDUCTASE"/>
    <property type="match status" value="1"/>
</dbReference>
<dbReference type="Gene3D" id="3.40.50.80">
    <property type="entry name" value="Nucleotide-binding domain of ferredoxin-NADP reductase (FNR) module"/>
    <property type="match status" value="1"/>
</dbReference>
<dbReference type="Gene3D" id="2.40.30.10">
    <property type="entry name" value="Translation factors"/>
    <property type="match status" value="1"/>
</dbReference>
<feature type="transmembrane region" description="Helical" evidence="5">
    <location>
        <begin position="48"/>
        <end position="67"/>
    </location>
</feature>
<keyword evidence="5" id="KW-1133">Transmembrane helix</keyword>
<proteinExistence type="predicted"/>
<evidence type="ECO:0000259" key="6">
    <source>
        <dbReference type="PROSITE" id="PS50902"/>
    </source>
</evidence>
<dbReference type="InterPro" id="IPR001094">
    <property type="entry name" value="Flavdoxin-like"/>
</dbReference>
<dbReference type="SUPFAM" id="SSF63380">
    <property type="entry name" value="Riboflavin synthase domain-like"/>
    <property type="match status" value="1"/>
</dbReference>
<dbReference type="InterPro" id="IPR001433">
    <property type="entry name" value="OxRdtase_FAD/NAD-bd"/>
</dbReference>
<reference evidence="8 9" key="1">
    <citation type="journal article" date="2012" name="J. Bacteriol.">
        <title>Complete Genome Sequence of the BTEX-Degrading Bacterium Pseudoxanthomonas spadix BD-a59.</title>
        <authorList>
            <person name="Lee S.H."/>
            <person name="Jin H.M."/>
            <person name="Lee H.J."/>
            <person name="Kim J.M."/>
            <person name="Jeon C.O."/>
        </authorList>
    </citation>
    <scope>NUCLEOTIDE SEQUENCE [LARGE SCALE GENOMIC DNA]</scope>
    <source>
        <strain evidence="8 9">BD-a59</strain>
    </source>
</reference>
<evidence type="ECO:0000256" key="5">
    <source>
        <dbReference type="SAM" id="Phobius"/>
    </source>
</evidence>
<accession>G7UQR8</accession>
<evidence type="ECO:0000256" key="1">
    <source>
        <dbReference type="ARBA" id="ARBA00022630"/>
    </source>
</evidence>
<dbReference type="GO" id="GO:0010181">
    <property type="term" value="F:FMN binding"/>
    <property type="evidence" value="ECO:0007669"/>
    <property type="project" value="InterPro"/>
</dbReference>
<dbReference type="SUPFAM" id="SSF52218">
    <property type="entry name" value="Flavoproteins"/>
    <property type="match status" value="1"/>
</dbReference>
<dbReference type="AlphaFoldDB" id="G7UQR8"/>
<dbReference type="EMBL" id="CP003093">
    <property type="protein sequence ID" value="AER55800.1"/>
    <property type="molecule type" value="Genomic_DNA"/>
</dbReference>
<evidence type="ECO:0000259" key="7">
    <source>
        <dbReference type="PROSITE" id="PS51384"/>
    </source>
</evidence>
<evidence type="ECO:0000313" key="8">
    <source>
        <dbReference type="EMBL" id="AER55800.1"/>
    </source>
</evidence>
<evidence type="ECO:0000313" key="9">
    <source>
        <dbReference type="Proteomes" id="UP000005870"/>
    </source>
</evidence>
<dbReference type="KEGG" id="psd:DSC_05745"/>
<dbReference type="PRINTS" id="PR00369">
    <property type="entry name" value="FLAVODOXIN"/>
</dbReference>
<dbReference type="Pfam" id="PF00175">
    <property type="entry name" value="NAD_binding_1"/>
    <property type="match status" value="1"/>
</dbReference>
<dbReference type="GO" id="GO:0050660">
    <property type="term" value="F:flavin adenine dinucleotide binding"/>
    <property type="evidence" value="ECO:0007669"/>
    <property type="project" value="TreeGrafter"/>
</dbReference>
<feature type="domain" description="Flavodoxin-like" evidence="6">
    <location>
        <begin position="90"/>
        <end position="227"/>
    </location>
</feature>
<evidence type="ECO:0000256" key="3">
    <source>
        <dbReference type="ARBA" id="ARBA00022982"/>
    </source>
</evidence>
<keyword evidence="9" id="KW-1185">Reference proteome</keyword>
<organism evidence="8 9">
    <name type="scientific">Pseudoxanthomonas spadix (strain BD-a59)</name>
    <dbReference type="NCBI Taxonomy" id="1045855"/>
    <lineage>
        <taxon>Bacteria</taxon>
        <taxon>Pseudomonadati</taxon>
        <taxon>Pseudomonadota</taxon>
        <taxon>Gammaproteobacteria</taxon>
        <taxon>Lysobacterales</taxon>
        <taxon>Lysobacteraceae</taxon>
        <taxon>Pseudoxanthomonas</taxon>
    </lineage>
</organism>
<dbReference type="InterPro" id="IPR001709">
    <property type="entry name" value="Flavoprot_Pyr_Nucl_cyt_Rdtase"/>
</dbReference>
<keyword evidence="2" id="KW-0288">FMN</keyword>
<dbReference type="CDD" id="cd06200">
    <property type="entry name" value="SiR_like1"/>
    <property type="match status" value="1"/>
</dbReference>
<dbReference type="EC" id="1.6.2.4" evidence="4"/>
<dbReference type="InterPro" id="IPR017938">
    <property type="entry name" value="Riboflavin_synthase-like_b-brl"/>
</dbReference>
<dbReference type="InterPro" id="IPR017927">
    <property type="entry name" value="FAD-bd_FR_type"/>
</dbReference>
<dbReference type="Pfam" id="PF00258">
    <property type="entry name" value="Flavodoxin_1"/>
    <property type="match status" value="1"/>
</dbReference>
<dbReference type="PRINTS" id="PR00371">
    <property type="entry name" value="FPNCR"/>
</dbReference>
<gene>
    <name evidence="8" type="ordered locus">DSC_05745</name>
</gene>